<feature type="domain" description="FAS1" evidence="1">
    <location>
        <begin position="31"/>
        <end position="169"/>
    </location>
</feature>
<comment type="caution">
    <text evidence="2">The sequence shown here is derived from an EMBL/GenBank/DDBJ whole genome shotgun (WGS) entry which is preliminary data.</text>
</comment>
<dbReference type="EMBL" id="MCFE01000070">
    <property type="protein sequence ID" value="ORY01403.1"/>
    <property type="molecule type" value="Genomic_DNA"/>
</dbReference>
<dbReference type="PANTHER" id="PTHR10900:SF77">
    <property type="entry name" value="FI19380P1"/>
    <property type="match status" value="1"/>
</dbReference>
<dbReference type="InterPro" id="IPR000782">
    <property type="entry name" value="FAS1_domain"/>
</dbReference>
<dbReference type="SUPFAM" id="SSF82153">
    <property type="entry name" value="FAS1 domain"/>
    <property type="match status" value="2"/>
</dbReference>
<dbReference type="OrthoDB" id="7700931at2759"/>
<evidence type="ECO:0000313" key="3">
    <source>
        <dbReference type="Proteomes" id="UP000193498"/>
    </source>
</evidence>
<reference evidence="2 3" key="1">
    <citation type="submission" date="2016-07" db="EMBL/GenBank/DDBJ databases">
        <title>Pervasive Adenine N6-methylation of Active Genes in Fungi.</title>
        <authorList>
            <consortium name="DOE Joint Genome Institute"/>
            <person name="Mondo S.J."/>
            <person name="Dannebaum R.O."/>
            <person name="Kuo R.C."/>
            <person name="Labutti K."/>
            <person name="Haridas S."/>
            <person name="Kuo A."/>
            <person name="Salamov A."/>
            <person name="Ahrendt S.R."/>
            <person name="Lipzen A."/>
            <person name="Sullivan W."/>
            <person name="Andreopoulos W.B."/>
            <person name="Clum A."/>
            <person name="Lindquist E."/>
            <person name="Daum C."/>
            <person name="Ramamoorthy G.K."/>
            <person name="Gryganskyi A."/>
            <person name="Culley D."/>
            <person name="Magnuson J.K."/>
            <person name="James T.Y."/>
            <person name="O'Malley M.A."/>
            <person name="Stajich J.E."/>
            <person name="Spatafora J.W."/>
            <person name="Visel A."/>
            <person name="Grigoriev I.V."/>
        </authorList>
    </citation>
    <scope>NUCLEOTIDE SEQUENCE [LARGE SCALE GENOMIC DNA]</scope>
    <source>
        <strain evidence="2 3">CBS 931.73</strain>
    </source>
</reference>
<protein>
    <submittedName>
        <fullName evidence="2">Beta-Ig-H3/fasciclin</fullName>
    </submittedName>
</protein>
<accession>A0A1Y1YTN1</accession>
<name>A0A1Y1YTN1_9FUNG</name>
<dbReference type="STRING" id="1314790.A0A1Y1YTN1"/>
<dbReference type="Pfam" id="PF02469">
    <property type="entry name" value="Fasciclin"/>
    <property type="match status" value="2"/>
</dbReference>
<dbReference type="InterPro" id="IPR036378">
    <property type="entry name" value="FAS1_dom_sf"/>
</dbReference>
<feature type="domain" description="FAS1" evidence="1">
    <location>
        <begin position="172"/>
        <end position="353"/>
    </location>
</feature>
<evidence type="ECO:0000313" key="2">
    <source>
        <dbReference type="EMBL" id="ORY01403.1"/>
    </source>
</evidence>
<dbReference type="InterPro" id="IPR050904">
    <property type="entry name" value="Adhesion/Biosynth-related"/>
</dbReference>
<dbReference type="Proteomes" id="UP000193498">
    <property type="component" value="Unassembled WGS sequence"/>
</dbReference>
<dbReference type="PROSITE" id="PS50213">
    <property type="entry name" value="FAS1"/>
    <property type="match status" value="2"/>
</dbReference>
<dbReference type="InParanoid" id="A0A1Y1YTN1"/>
<dbReference type="Gene3D" id="2.30.180.10">
    <property type="entry name" value="FAS1 domain"/>
    <property type="match status" value="2"/>
</dbReference>
<dbReference type="GO" id="GO:0005615">
    <property type="term" value="C:extracellular space"/>
    <property type="evidence" value="ECO:0007669"/>
    <property type="project" value="TreeGrafter"/>
</dbReference>
<evidence type="ECO:0000259" key="1">
    <source>
        <dbReference type="PROSITE" id="PS50213"/>
    </source>
</evidence>
<gene>
    <name evidence="2" type="ORF">K493DRAFT_312456</name>
</gene>
<dbReference type="AlphaFoldDB" id="A0A1Y1YTN1"/>
<keyword evidence="3" id="KW-1185">Reference proteome</keyword>
<organism evidence="2 3">
    <name type="scientific">Basidiobolus meristosporus CBS 931.73</name>
    <dbReference type="NCBI Taxonomy" id="1314790"/>
    <lineage>
        <taxon>Eukaryota</taxon>
        <taxon>Fungi</taxon>
        <taxon>Fungi incertae sedis</taxon>
        <taxon>Zoopagomycota</taxon>
        <taxon>Entomophthoromycotina</taxon>
        <taxon>Basidiobolomycetes</taxon>
        <taxon>Basidiobolales</taxon>
        <taxon>Basidiobolaceae</taxon>
        <taxon>Basidiobolus</taxon>
    </lineage>
</organism>
<sequence length="370" mass="41894">MSVADNNTTGLNEQVVHEQETIKQTRSYGKSNSIAEILSRDGRFSKLLKIFSSSNGSLQNDLADPRNQVTIFAPTDKAFEEFNQRRNASHEELEKILDYHIISDIIDEEDVYKSDALVTNYIAPELLNEPQRILIERKTGGLYLNYGTEISEANIEARNGIIHIIDQVLELPKSIPEQLGEFSQFSIFLKALEKSGLEKEFNEPGLTVFAPSNFAFKSLGPAAVDYLLSTEGREDLRYILRNHISPELIYAGDLKLPVDGRDARANKAESRGESFSDDNDDEYLTRPRAQIQGRGIDTYRVKYPSWIRGEEIRLYVVTDYRNNIDVTVNGQARIVLADGVAKNGVIHVIDRVLLPVDVQLPKLQWHELNE</sequence>
<dbReference type="PANTHER" id="PTHR10900">
    <property type="entry name" value="PERIOSTIN-RELATED"/>
    <property type="match status" value="1"/>
</dbReference>
<proteinExistence type="predicted"/>
<dbReference type="SMART" id="SM00554">
    <property type="entry name" value="FAS1"/>
    <property type="match status" value="2"/>
</dbReference>